<evidence type="ECO:0000313" key="2">
    <source>
        <dbReference type="Proteomes" id="UP000887013"/>
    </source>
</evidence>
<dbReference type="Proteomes" id="UP000887013">
    <property type="component" value="Unassembled WGS sequence"/>
</dbReference>
<evidence type="ECO:0000313" key="1">
    <source>
        <dbReference type="EMBL" id="GFU07980.1"/>
    </source>
</evidence>
<dbReference type="AlphaFoldDB" id="A0A8X6QDG7"/>
<sequence length="84" mass="9872">MNFPCEKGLSGRLIYNSMTVIPAYLDKEKKKKTKRAWRGTRPTRETSFVRGPREGVHCFEWVREKEGCGKRDWSRCLPPRVTEV</sequence>
<name>A0A8X6QDG7_NEPPI</name>
<organism evidence="1 2">
    <name type="scientific">Nephila pilipes</name>
    <name type="common">Giant wood spider</name>
    <name type="synonym">Nephila maculata</name>
    <dbReference type="NCBI Taxonomy" id="299642"/>
    <lineage>
        <taxon>Eukaryota</taxon>
        <taxon>Metazoa</taxon>
        <taxon>Ecdysozoa</taxon>
        <taxon>Arthropoda</taxon>
        <taxon>Chelicerata</taxon>
        <taxon>Arachnida</taxon>
        <taxon>Araneae</taxon>
        <taxon>Araneomorphae</taxon>
        <taxon>Entelegynae</taxon>
        <taxon>Araneoidea</taxon>
        <taxon>Nephilidae</taxon>
        <taxon>Nephila</taxon>
    </lineage>
</organism>
<comment type="caution">
    <text evidence="1">The sequence shown here is derived from an EMBL/GenBank/DDBJ whole genome shotgun (WGS) entry which is preliminary data.</text>
</comment>
<proteinExistence type="predicted"/>
<keyword evidence="2" id="KW-1185">Reference proteome</keyword>
<gene>
    <name evidence="1" type="ORF">NPIL_595731</name>
</gene>
<accession>A0A8X6QDG7</accession>
<reference evidence="1" key="1">
    <citation type="submission" date="2020-08" db="EMBL/GenBank/DDBJ databases">
        <title>Multicomponent nature underlies the extraordinary mechanical properties of spider dragline silk.</title>
        <authorList>
            <person name="Kono N."/>
            <person name="Nakamura H."/>
            <person name="Mori M."/>
            <person name="Yoshida Y."/>
            <person name="Ohtoshi R."/>
            <person name="Malay A.D."/>
            <person name="Moran D.A.P."/>
            <person name="Tomita M."/>
            <person name="Numata K."/>
            <person name="Arakawa K."/>
        </authorList>
    </citation>
    <scope>NUCLEOTIDE SEQUENCE</scope>
</reference>
<protein>
    <submittedName>
        <fullName evidence="1">Uncharacterized protein</fullName>
    </submittedName>
</protein>
<dbReference type="EMBL" id="BMAW01077773">
    <property type="protein sequence ID" value="GFU07980.1"/>
    <property type="molecule type" value="Genomic_DNA"/>
</dbReference>